<dbReference type="WBParaSite" id="ES5_v2.g22600.t1">
    <property type="protein sequence ID" value="ES5_v2.g22600.t1"/>
    <property type="gene ID" value="ES5_v2.g22600"/>
</dbReference>
<accession>A0AC34FZC6</accession>
<dbReference type="Proteomes" id="UP000887579">
    <property type="component" value="Unplaced"/>
</dbReference>
<protein>
    <submittedName>
        <fullName evidence="2">Uncharacterized protein</fullName>
    </submittedName>
</protein>
<name>A0AC34FZC6_9BILA</name>
<sequence>MSYPVCHNLELRKMFHENCIKSNYTEFNGNSASICYNPPTESEFVFGRQFIISNKFDFQCSKLITLSTFLPNIFQCNAKFLKISSQNITLKELVFLVGHKNVEKLLLSECKIANDKNEDVDLSEILALTPKIIEFE</sequence>
<evidence type="ECO:0000313" key="2">
    <source>
        <dbReference type="WBParaSite" id="ES5_v2.g22600.t1"/>
    </source>
</evidence>
<proteinExistence type="predicted"/>
<evidence type="ECO:0000313" key="1">
    <source>
        <dbReference type="Proteomes" id="UP000887579"/>
    </source>
</evidence>
<reference evidence="2" key="1">
    <citation type="submission" date="2022-11" db="UniProtKB">
        <authorList>
            <consortium name="WormBaseParasite"/>
        </authorList>
    </citation>
    <scope>IDENTIFICATION</scope>
</reference>
<organism evidence="1 2">
    <name type="scientific">Panagrolaimus sp. ES5</name>
    <dbReference type="NCBI Taxonomy" id="591445"/>
    <lineage>
        <taxon>Eukaryota</taxon>
        <taxon>Metazoa</taxon>
        <taxon>Ecdysozoa</taxon>
        <taxon>Nematoda</taxon>
        <taxon>Chromadorea</taxon>
        <taxon>Rhabditida</taxon>
        <taxon>Tylenchina</taxon>
        <taxon>Panagrolaimomorpha</taxon>
        <taxon>Panagrolaimoidea</taxon>
        <taxon>Panagrolaimidae</taxon>
        <taxon>Panagrolaimus</taxon>
    </lineage>
</organism>